<keyword evidence="1" id="KW-0812">Transmembrane</keyword>
<feature type="transmembrane region" description="Helical" evidence="1">
    <location>
        <begin position="18"/>
        <end position="37"/>
    </location>
</feature>
<reference evidence="2" key="1">
    <citation type="submission" date="2021-01" db="EMBL/GenBank/DDBJ databases">
        <title>Whole genome shotgun sequence of Virgisporangium aurantiacum NBRC 16421.</title>
        <authorList>
            <person name="Komaki H."/>
            <person name="Tamura T."/>
        </authorList>
    </citation>
    <scope>NUCLEOTIDE SEQUENCE</scope>
    <source>
        <strain evidence="2">NBRC 16421</strain>
    </source>
</reference>
<evidence type="ECO:0000313" key="3">
    <source>
        <dbReference type="Proteomes" id="UP000612585"/>
    </source>
</evidence>
<sequence length="349" mass="36564">MAGSSGGEIGRAAGRTELIWGIVSVGVGAGAIVIYAVSADQFASVLASAFMLAAASAVAGGLLGFLFGVPRAAAGPGSDGAPSSRRYRANTNLEQISDWLTKILVGVGLVQFDQLIFFGGRLLRGVAPALGGTSTSVPFGGALLCYFTILGFLGGWLLTQLYLGRALSSADHALDLLLAADQAQQKGADVQAAKFREEAIQLLAAAGDPAGRYESTRRNLPSGPGRTDELERTVSTARHEAAIGRWNADQVRALFDSGRDGDRITALGLMQGDIAHLADLDCVLEAIGESRSGFEQYHALLTAFMLLESLDAGQKQRLTNAVEAQRGPGGHIRPGKERYLLAERILAAR</sequence>
<gene>
    <name evidence="2" type="ORF">Vau01_106800</name>
</gene>
<dbReference type="AlphaFoldDB" id="A0A8J3ZFU3"/>
<evidence type="ECO:0000256" key="1">
    <source>
        <dbReference type="SAM" id="Phobius"/>
    </source>
</evidence>
<feature type="transmembrane region" description="Helical" evidence="1">
    <location>
        <begin position="43"/>
        <end position="67"/>
    </location>
</feature>
<keyword evidence="1" id="KW-1133">Transmembrane helix</keyword>
<dbReference type="EMBL" id="BOPG01000089">
    <property type="protein sequence ID" value="GIJ63164.1"/>
    <property type="molecule type" value="Genomic_DNA"/>
</dbReference>
<comment type="caution">
    <text evidence="2">The sequence shown here is derived from an EMBL/GenBank/DDBJ whole genome shotgun (WGS) entry which is preliminary data.</text>
</comment>
<organism evidence="2 3">
    <name type="scientific">Virgisporangium aurantiacum</name>
    <dbReference type="NCBI Taxonomy" id="175570"/>
    <lineage>
        <taxon>Bacteria</taxon>
        <taxon>Bacillati</taxon>
        <taxon>Actinomycetota</taxon>
        <taxon>Actinomycetes</taxon>
        <taxon>Micromonosporales</taxon>
        <taxon>Micromonosporaceae</taxon>
        <taxon>Virgisporangium</taxon>
    </lineage>
</organism>
<dbReference type="RefSeq" id="WP_204009231.1">
    <property type="nucleotide sequence ID" value="NZ_BOPG01000089.1"/>
</dbReference>
<feature type="transmembrane region" description="Helical" evidence="1">
    <location>
        <begin position="139"/>
        <end position="158"/>
    </location>
</feature>
<keyword evidence="1" id="KW-0472">Membrane</keyword>
<keyword evidence="3" id="KW-1185">Reference proteome</keyword>
<protein>
    <submittedName>
        <fullName evidence="2">Uncharacterized protein</fullName>
    </submittedName>
</protein>
<name>A0A8J3ZFU3_9ACTN</name>
<accession>A0A8J3ZFU3</accession>
<evidence type="ECO:0000313" key="2">
    <source>
        <dbReference type="EMBL" id="GIJ63164.1"/>
    </source>
</evidence>
<dbReference type="Proteomes" id="UP000612585">
    <property type="component" value="Unassembled WGS sequence"/>
</dbReference>
<proteinExistence type="predicted"/>